<evidence type="ECO:0000256" key="2">
    <source>
        <dbReference type="ARBA" id="ARBA00022692"/>
    </source>
</evidence>
<accession>A0A1F6WYX9</accession>
<comment type="subcellular location">
    <subcellularLocation>
        <location evidence="1">Endomembrane system</location>
        <topology evidence="1">Multi-pass membrane protein</topology>
    </subcellularLocation>
</comment>
<evidence type="ECO:0000256" key="4">
    <source>
        <dbReference type="ARBA" id="ARBA00023136"/>
    </source>
</evidence>
<feature type="transmembrane region" description="Helical" evidence="5">
    <location>
        <begin position="96"/>
        <end position="122"/>
    </location>
</feature>
<dbReference type="EMBL" id="MFUR01000005">
    <property type="protein sequence ID" value="OGI87097.1"/>
    <property type="molecule type" value="Genomic_DNA"/>
</dbReference>
<sequence>METNNKHNVHKVLAHSYTIYFVLLLVGICLDLFFDYTVFSNSTMIPVGFLFLILATIIILWAQKTGRELRKIGEVKAEHFRRGPYYYTRIPTQWGLFFLILGFGIITNSFFVILFTIISFFISKFIFIDKHDRILINKYGIAYMEYKKLFKF</sequence>
<evidence type="ECO:0000256" key="5">
    <source>
        <dbReference type="SAM" id="Phobius"/>
    </source>
</evidence>
<keyword evidence="4 5" id="KW-0472">Membrane</keyword>
<dbReference type="Gene3D" id="1.20.120.1630">
    <property type="match status" value="1"/>
</dbReference>
<dbReference type="AlphaFoldDB" id="A0A1F6WYX9"/>
<dbReference type="Proteomes" id="UP000177001">
    <property type="component" value="Unassembled WGS sequence"/>
</dbReference>
<feature type="transmembrane region" description="Helical" evidence="5">
    <location>
        <begin position="12"/>
        <end position="33"/>
    </location>
</feature>
<feature type="transmembrane region" description="Helical" evidence="5">
    <location>
        <begin position="45"/>
        <end position="62"/>
    </location>
</feature>
<proteinExistence type="predicted"/>
<evidence type="ECO:0000313" key="6">
    <source>
        <dbReference type="EMBL" id="OGI87097.1"/>
    </source>
</evidence>
<gene>
    <name evidence="6" type="ORF">A3A91_00300</name>
</gene>
<organism evidence="6 7">
    <name type="scientific">Candidatus Nomurabacteria bacterium RIFCSPLOWO2_01_FULL_36_16</name>
    <dbReference type="NCBI Taxonomy" id="1801767"/>
    <lineage>
        <taxon>Bacteria</taxon>
        <taxon>Candidatus Nomuraibacteriota</taxon>
    </lineage>
</organism>
<dbReference type="Pfam" id="PF04191">
    <property type="entry name" value="PEMT"/>
    <property type="match status" value="1"/>
</dbReference>
<name>A0A1F6WYX9_9BACT</name>
<dbReference type="InterPro" id="IPR007318">
    <property type="entry name" value="Phopholipid_MeTrfase"/>
</dbReference>
<comment type="caution">
    <text evidence="6">The sequence shown here is derived from an EMBL/GenBank/DDBJ whole genome shotgun (WGS) entry which is preliminary data.</text>
</comment>
<keyword evidence="3 5" id="KW-1133">Transmembrane helix</keyword>
<dbReference type="GO" id="GO:0012505">
    <property type="term" value="C:endomembrane system"/>
    <property type="evidence" value="ECO:0007669"/>
    <property type="project" value="UniProtKB-SubCell"/>
</dbReference>
<evidence type="ECO:0000256" key="1">
    <source>
        <dbReference type="ARBA" id="ARBA00004127"/>
    </source>
</evidence>
<keyword evidence="2 5" id="KW-0812">Transmembrane</keyword>
<evidence type="ECO:0008006" key="8">
    <source>
        <dbReference type="Google" id="ProtNLM"/>
    </source>
</evidence>
<protein>
    <recommendedName>
        <fullName evidence="8">Steroid 5-alpha reductase C-terminal domain-containing protein</fullName>
    </recommendedName>
</protein>
<evidence type="ECO:0000313" key="7">
    <source>
        <dbReference type="Proteomes" id="UP000177001"/>
    </source>
</evidence>
<reference evidence="6 7" key="1">
    <citation type="journal article" date="2016" name="Nat. Commun.">
        <title>Thousands of microbial genomes shed light on interconnected biogeochemical processes in an aquifer system.</title>
        <authorList>
            <person name="Anantharaman K."/>
            <person name="Brown C.T."/>
            <person name="Hug L.A."/>
            <person name="Sharon I."/>
            <person name="Castelle C.J."/>
            <person name="Probst A.J."/>
            <person name="Thomas B.C."/>
            <person name="Singh A."/>
            <person name="Wilkins M.J."/>
            <person name="Karaoz U."/>
            <person name="Brodie E.L."/>
            <person name="Williams K.H."/>
            <person name="Hubbard S.S."/>
            <person name="Banfield J.F."/>
        </authorList>
    </citation>
    <scope>NUCLEOTIDE SEQUENCE [LARGE SCALE GENOMIC DNA]</scope>
</reference>
<evidence type="ECO:0000256" key="3">
    <source>
        <dbReference type="ARBA" id="ARBA00022989"/>
    </source>
</evidence>